<evidence type="ECO:0000313" key="2">
    <source>
        <dbReference type="Proteomes" id="UP000290985"/>
    </source>
</evidence>
<evidence type="ECO:0000313" key="1">
    <source>
        <dbReference type="EMBL" id="VEU74284.1"/>
    </source>
</evidence>
<name>A0A449B164_9BACT</name>
<gene>
    <name evidence="1" type="ORF">NCTC10181_00119</name>
</gene>
<sequence length="72" mass="8587">MITYQILDLTTAQSKKFLIDNFYFLSCFNINKNNIEDIIKQRKLKISEHKILFIDKTFSNIKELSAIKDWLS</sequence>
<dbReference type="KEGG" id="mcit:NCTC10181_00119"/>
<accession>A0A449B164</accession>
<dbReference type="EMBL" id="LR215036">
    <property type="protein sequence ID" value="VEU74284.1"/>
    <property type="molecule type" value="Genomic_DNA"/>
</dbReference>
<proteinExistence type="predicted"/>
<organism evidence="1 2">
    <name type="scientific">Mycoplasmopsis citelli</name>
    <dbReference type="NCBI Taxonomy" id="171281"/>
    <lineage>
        <taxon>Bacteria</taxon>
        <taxon>Bacillati</taxon>
        <taxon>Mycoplasmatota</taxon>
        <taxon>Mycoplasmoidales</taxon>
        <taxon>Metamycoplasmataceae</taxon>
        <taxon>Mycoplasmopsis</taxon>
    </lineage>
</organism>
<dbReference type="RefSeq" id="WP_129725128.1">
    <property type="nucleotide sequence ID" value="NZ_LR215036.1"/>
</dbReference>
<keyword evidence="2" id="KW-1185">Reference proteome</keyword>
<dbReference type="AlphaFoldDB" id="A0A449B164"/>
<reference evidence="1 2" key="1">
    <citation type="submission" date="2019-01" db="EMBL/GenBank/DDBJ databases">
        <authorList>
            <consortium name="Pathogen Informatics"/>
        </authorList>
    </citation>
    <scope>NUCLEOTIDE SEQUENCE [LARGE SCALE GENOMIC DNA]</scope>
    <source>
        <strain evidence="1 2">NCTC10181</strain>
    </source>
</reference>
<dbReference type="Proteomes" id="UP000290985">
    <property type="component" value="Chromosome"/>
</dbReference>
<protein>
    <submittedName>
        <fullName evidence="1">Uncharacterized protein</fullName>
    </submittedName>
</protein>